<evidence type="ECO:0000313" key="3">
    <source>
        <dbReference type="Proteomes" id="UP000008827"/>
    </source>
</evidence>
<gene>
    <name evidence="1" type="ORF">GLYMA_17G178100</name>
</gene>
<organism evidence="1">
    <name type="scientific">Glycine max</name>
    <name type="common">Soybean</name>
    <name type="synonym">Glycine hispida</name>
    <dbReference type="NCBI Taxonomy" id="3847"/>
    <lineage>
        <taxon>Eukaryota</taxon>
        <taxon>Viridiplantae</taxon>
        <taxon>Streptophyta</taxon>
        <taxon>Embryophyta</taxon>
        <taxon>Tracheophyta</taxon>
        <taxon>Spermatophyta</taxon>
        <taxon>Magnoliopsida</taxon>
        <taxon>eudicotyledons</taxon>
        <taxon>Gunneridae</taxon>
        <taxon>Pentapetalae</taxon>
        <taxon>rosids</taxon>
        <taxon>fabids</taxon>
        <taxon>Fabales</taxon>
        <taxon>Fabaceae</taxon>
        <taxon>Papilionoideae</taxon>
        <taxon>50 kb inversion clade</taxon>
        <taxon>NPAAA clade</taxon>
        <taxon>indigoferoid/millettioid clade</taxon>
        <taxon>Phaseoleae</taxon>
        <taxon>Glycine</taxon>
        <taxon>Glycine subgen. Soja</taxon>
    </lineage>
</organism>
<dbReference type="PANTHER" id="PTHR33240">
    <property type="entry name" value="OS08G0508500 PROTEIN"/>
    <property type="match status" value="1"/>
</dbReference>
<dbReference type="Proteomes" id="UP000008827">
    <property type="component" value="Chromosome 17"/>
</dbReference>
<accession>A0A0R0FED8</accession>
<dbReference type="InParanoid" id="A0A0R0FED8"/>
<proteinExistence type="predicted"/>
<dbReference type="PANTHER" id="PTHR33240:SF15">
    <property type="entry name" value="GAG-PRO-LIKE PROTEIN"/>
    <property type="match status" value="1"/>
</dbReference>
<dbReference type="EMBL" id="CM000850">
    <property type="protein sequence ID" value="KRH04668.1"/>
    <property type="molecule type" value="Genomic_DNA"/>
</dbReference>
<name>A0A0R0FED8_SOYBN</name>
<reference evidence="2" key="2">
    <citation type="submission" date="2018-02" db="UniProtKB">
        <authorList>
            <consortium name="EnsemblPlants"/>
        </authorList>
    </citation>
    <scope>IDENTIFICATION</scope>
    <source>
        <strain evidence="2">Williams 82</strain>
    </source>
</reference>
<dbReference type="OMA" id="DERACLM"/>
<keyword evidence="3" id="KW-1185">Reference proteome</keyword>
<protein>
    <submittedName>
        <fullName evidence="1 2">Uncharacterized protein</fullName>
    </submittedName>
</protein>
<dbReference type="AlphaFoldDB" id="A0A0R0FED8"/>
<reference evidence="1 2" key="1">
    <citation type="journal article" date="2010" name="Nature">
        <title>Genome sequence of the palaeopolyploid soybean.</title>
        <authorList>
            <person name="Schmutz J."/>
            <person name="Cannon S.B."/>
            <person name="Schlueter J."/>
            <person name="Ma J."/>
            <person name="Mitros T."/>
            <person name="Nelson W."/>
            <person name="Hyten D.L."/>
            <person name="Song Q."/>
            <person name="Thelen J.J."/>
            <person name="Cheng J."/>
            <person name="Xu D."/>
            <person name="Hellsten U."/>
            <person name="May G.D."/>
            <person name="Yu Y."/>
            <person name="Sakurai T."/>
            <person name="Umezawa T."/>
            <person name="Bhattacharyya M.K."/>
            <person name="Sandhu D."/>
            <person name="Valliyodan B."/>
            <person name="Lindquist E."/>
            <person name="Peto M."/>
            <person name="Grant D."/>
            <person name="Shu S."/>
            <person name="Goodstein D."/>
            <person name="Barry K."/>
            <person name="Futrell-Griggs M."/>
            <person name="Abernathy B."/>
            <person name="Du J."/>
            <person name="Tian Z."/>
            <person name="Zhu L."/>
            <person name="Gill N."/>
            <person name="Joshi T."/>
            <person name="Libault M."/>
            <person name="Sethuraman A."/>
            <person name="Zhang X.-C."/>
            <person name="Shinozaki K."/>
            <person name="Nguyen H.T."/>
            <person name="Wing R.A."/>
            <person name="Cregan P."/>
            <person name="Specht J."/>
            <person name="Grimwood J."/>
            <person name="Rokhsar D."/>
            <person name="Stacey G."/>
            <person name="Shoemaker R.C."/>
            <person name="Jackson S.A."/>
        </authorList>
    </citation>
    <scope>NUCLEOTIDE SEQUENCE</scope>
    <source>
        <strain evidence="2">cv. Williams 82</strain>
        <tissue evidence="1">Callus</tissue>
    </source>
</reference>
<sequence>MVVSIVIANFMVSKVLFDQGSSIDILYWKTFQRLEISSTTIKPHYKPLLGFVGEGYVDLMTTFGQGKFSWSFTVRYLIVYANTSYFSLIGRKTLNELGAIVSTSHLKMKFPTLTEEIVIIKVDYKQARQCYVENLKVALYPPIRELRKPHSPFGGSSSQVMSIIEEFPIRTLVIYEITKGNPGDTFDVDPRDDRQ</sequence>
<reference evidence="1" key="3">
    <citation type="submission" date="2018-07" db="EMBL/GenBank/DDBJ databases">
        <title>WGS assembly of Glycine max.</title>
        <authorList>
            <person name="Schmutz J."/>
            <person name="Cannon S."/>
            <person name="Schlueter J."/>
            <person name="Ma J."/>
            <person name="Mitros T."/>
            <person name="Nelson W."/>
            <person name="Hyten D."/>
            <person name="Song Q."/>
            <person name="Thelen J."/>
            <person name="Cheng J."/>
            <person name="Xu D."/>
            <person name="Hellsten U."/>
            <person name="May G."/>
            <person name="Yu Y."/>
            <person name="Sakurai T."/>
            <person name="Umezawa T."/>
            <person name="Bhattacharyya M."/>
            <person name="Sandhu D."/>
            <person name="Valliyodan B."/>
            <person name="Lindquist E."/>
            <person name="Peto M."/>
            <person name="Grant D."/>
            <person name="Shu S."/>
            <person name="Goodstein D."/>
            <person name="Barry K."/>
            <person name="Futrell-Griggs M."/>
            <person name="Abernathy B."/>
            <person name="Du J."/>
            <person name="Tian Z."/>
            <person name="Zhu L."/>
            <person name="Gill N."/>
            <person name="Joshi T."/>
            <person name="Libault M."/>
            <person name="Sethuraman A."/>
            <person name="Zhang X."/>
            <person name="Shinozaki K."/>
            <person name="Nguyen H."/>
            <person name="Wing R."/>
            <person name="Cregan P."/>
            <person name="Specht J."/>
            <person name="Grimwood J."/>
            <person name="Rokhsar D."/>
            <person name="Stacey G."/>
            <person name="Shoemaker R."/>
            <person name="Jackson S."/>
        </authorList>
    </citation>
    <scope>NUCLEOTIDE SEQUENCE</scope>
    <source>
        <tissue evidence="1">Callus</tissue>
    </source>
</reference>
<dbReference type="EnsemblPlants" id="KRH04668">
    <property type="protein sequence ID" value="KRH04668"/>
    <property type="gene ID" value="GLYMA_17G178100"/>
</dbReference>
<evidence type="ECO:0000313" key="1">
    <source>
        <dbReference type="EMBL" id="KRH04668.1"/>
    </source>
</evidence>
<dbReference type="Gramene" id="KRH04668">
    <property type="protein sequence ID" value="KRH04668"/>
    <property type="gene ID" value="GLYMA_17G178100"/>
</dbReference>
<evidence type="ECO:0000313" key="2">
    <source>
        <dbReference type="EnsemblPlants" id="KRH04668"/>
    </source>
</evidence>